<proteinExistence type="predicted"/>
<dbReference type="EMBL" id="SLUI01000009">
    <property type="protein sequence ID" value="TCL36255.1"/>
    <property type="molecule type" value="Genomic_DNA"/>
</dbReference>
<sequence length="284" mass="32126">MISTNEVQSLLKCEEIIKQFPSSGQKQVFLVSFQDKGIVVAKFVKSEDLRVQREIEIVTENDIINVPKMIEIKNFTTESNEAYICIIEEYIKGISLTSKMEQGKVSTPDGLKLLNTLLRISVQLENLQVVHRDIKPDNIICGDDGEYYLIDFGIARQLNRASLTMTQAVVGPHTPGYGAPELFQYSKSDIDIRADLFSIGVVLFQALTGEHPFLTGEEMSVNEIWYRTKTVSPKNIIIDGDINRQFISFIQTLMQKHPTRRPPSAKKALEWFDAVVPTMQLEGL</sequence>
<dbReference type="InterPro" id="IPR011009">
    <property type="entry name" value="Kinase-like_dom_sf"/>
</dbReference>
<evidence type="ECO:0000256" key="4">
    <source>
        <dbReference type="ARBA" id="ARBA00022741"/>
    </source>
</evidence>
<evidence type="ECO:0000256" key="1">
    <source>
        <dbReference type="ARBA" id="ARBA00012513"/>
    </source>
</evidence>
<dbReference type="RefSeq" id="WP_132082026.1">
    <property type="nucleotide sequence ID" value="NZ_SLUI01000009.1"/>
</dbReference>
<evidence type="ECO:0000256" key="8">
    <source>
        <dbReference type="ARBA" id="ARBA00048679"/>
    </source>
</evidence>
<dbReference type="GO" id="GO:0004674">
    <property type="term" value="F:protein serine/threonine kinase activity"/>
    <property type="evidence" value="ECO:0007669"/>
    <property type="project" value="UniProtKB-KW"/>
</dbReference>
<dbReference type="InterPro" id="IPR000719">
    <property type="entry name" value="Prot_kinase_dom"/>
</dbReference>
<dbReference type="EC" id="2.7.11.1" evidence="1"/>
<keyword evidence="2" id="KW-0723">Serine/threonine-protein kinase</keyword>
<accession>A0A4R1Q4C9</accession>
<dbReference type="SMART" id="SM00220">
    <property type="entry name" value="S_TKc"/>
    <property type="match status" value="1"/>
</dbReference>
<dbReference type="InterPro" id="IPR050660">
    <property type="entry name" value="NEK_Ser/Thr_kinase"/>
</dbReference>
<comment type="catalytic activity">
    <reaction evidence="8">
        <text>L-seryl-[protein] + ATP = O-phospho-L-seryl-[protein] + ADP + H(+)</text>
        <dbReference type="Rhea" id="RHEA:17989"/>
        <dbReference type="Rhea" id="RHEA-COMP:9863"/>
        <dbReference type="Rhea" id="RHEA-COMP:11604"/>
        <dbReference type="ChEBI" id="CHEBI:15378"/>
        <dbReference type="ChEBI" id="CHEBI:29999"/>
        <dbReference type="ChEBI" id="CHEBI:30616"/>
        <dbReference type="ChEBI" id="CHEBI:83421"/>
        <dbReference type="ChEBI" id="CHEBI:456216"/>
        <dbReference type="EC" id="2.7.11.1"/>
    </reaction>
</comment>
<reference evidence="10 11" key="1">
    <citation type="submission" date="2019-03" db="EMBL/GenBank/DDBJ databases">
        <title>Genomic Encyclopedia of Type Strains, Phase IV (KMG-IV): sequencing the most valuable type-strain genomes for metagenomic binning, comparative biology and taxonomic classification.</title>
        <authorList>
            <person name="Goeker M."/>
        </authorList>
    </citation>
    <scope>NUCLEOTIDE SEQUENCE [LARGE SCALE GENOMIC DNA]</scope>
    <source>
        <strain evidence="10 11">DSM 15969</strain>
    </source>
</reference>
<dbReference type="PROSITE" id="PS00108">
    <property type="entry name" value="PROTEIN_KINASE_ST"/>
    <property type="match status" value="1"/>
</dbReference>
<gene>
    <name evidence="10" type="ORF">EV210_109205</name>
</gene>
<dbReference type="GO" id="GO:0005524">
    <property type="term" value="F:ATP binding"/>
    <property type="evidence" value="ECO:0007669"/>
    <property type="project" value="UniProtKB-KW"/>
</dbReference>
<comment type="catalytic activity">
    <reaction evidence="7">
        <text>L-threonyl-[protein] + ATP = O-phospho-L-threonyl-[protein] + ADP + H(+)</text>
        <dbReference type="Rhea" id="RHEA:46608"/>
        <dbReference type="Rhea" id="RHEA-COMP:11060"/>
        <dbReference type="Rhea" id="RHEA-COMP:11605"/>
        <dbReference type="ChEBI" id="CHEBI:15378"/>
        <dbReference type="ChEBI" id="CHEBI:30013"/>
        <dbReference type="ChEBI" id="CHEBI:30616"/>
        <dbReference type="ChEBI" id="CHEBI:61977"/>
        <dbReference type="ChEBI" id="CHEBI:456216"/>
        <dbReference type="EC" id="2.7.11.1"/>
    </reaction>
</comment>
<evidence type="ECO:0000259" key="9">
    <source>
        <dbReference type="PROSITE" id="PS50011"/>
    </source>
</evidence>
<keyword evidence="5 10" id="KW-0418">Kinase</keyword>
<dbReference type="OrthoDB" id="9788659at2"/>
<dbReference type="Pfam" id="PF00069">
    <property type="entry name" value="Pkinase"/>
    <property type="match status" value="1"/>
</dbReference>
<comment type="caution">
    <text evidence="10">The sequence shown here is derived from an EMBL/GenBank/DDBJ whole genome shotgun (WGS) entry which is preliminary data.</text>
</comment>
<dbReference type="PANTHER" id="PTHR43671:SF98">
    <property type="entry name" value="SERINE_THREONINE-PROTEIN KINASE NEK11"/>
    <property type="match status" value="1"/>
</dbReference>
<dbReference type="Gene3D" id="1.10.510.10">
    <property type="entry name" value="Transferase(Phosphotransferase) domain 1"/>
    <property type="match status" value="1"/>
</dbReference>
<keyword evidence="3" id="KW-0808">Transferase</keyword>
<evidence type="ECO:0000256" key="5">
    <source>
        <dbReference type="ARBA" id="ARBA00022777"/>
    </source>
</evidence>
<dbReference type="Proteomes" id="UP000295063">
    <property type="component" value="Unassembled WGS sequence"/>
</dbReference>
<dbReference type="PROSITE" id="PS50011">
    <property type="entry name" value="PROTEIN_KINASE_DOM"/>
    <property type="match status" value="1"/>
</dbReference>
<feature type="domain" description="Protein kinase" evidence="9">
    <location>
        <begin position="1"/>
        <end position="272"/>
    </location>
</feature>
<evidence type="ECO:0000313" key="10">
    <source>
        <dbReference type="EMBL" id="TCL36255.1"/>
    </source>
</evidence>
<evidence type="ECO:0000256" key="2">
    <source>
        <dbReference type="ARBA" id="ARBA00022527"/>
    </source>
</evidence>
<dbReference type="SUPFAM" id="SSF56112">
    <property type="entry name" value="Protein kinase-like (PK-like)"/>
    <property type="match status" value="1"/>
</dbReference>
<keyword evidence="11" id="KW-1185">Reference proteome</keyword>
<keyword evidence="4" id="KW-0547">Nucleotide-binding</keyword>
<dbReference type="PANTHER" id="PTHR43671">
    <property type="entry name" value="SERINE/THREONINE-PROTEIN KINASE NEK"/>
    <property type="match status" value="1"/>
</dbReference>
<evidence type="ECO:0000256" key="3">
    <source>
        <dbReference type="ARBA" id="ARBA00022679"/>
    </source>
</evidence>
<dbReference type="InterPro" id="IPR008271">
    <property type="entry name" value="Ser/Thr_kinase_AS"/>
</dbReference>
<evidence type="ECO:0000313" key="11">
    <source>
        <dbReference type="Proteomes" id="UP000295063"/>
    </source>
</evidence>
<organism evidence="10 11">
    <name type="scientific">Anaerospora hongkongensis</name>
    <dbReference type="NCBI Taxonomy" id="244830"/>
    <lineage>
        <taxon>Bacteria</taxon>
        <taxon>Bacillati</taxon>
        <taxon>Bacillota</taxon>
        <taxon>Negativicutes</taxon>
        <taxon>Selenomonadales</taxon>
        <taxon>Sporomusaceae</taxon>
        <taxon>Anaerospora</taxon>
    </lineage>
</organism>
<evidence type="ECO:0000256" key="7">
    <source>
        <dbReference type="ARBA" id="ARBA00047899"/>
    </source>
</evidence>
<evidence type="ECO:0000256" key="6">
    <source>
        <dbReference type="ARBA" id="ARBA00022840"/>
    </source>
</evidence>
<dbReference type="AlphaFoldDB" id="A0A4R1Q4C9"/>
<name>A0A4R1Q4C9_9FIRM</name>
<keyword evidence="6" id="KW-0067">ATP-binding</keyword>
<dbReference type="CDD" id="cd14014">
    <property type="entry name" value="STKc_PknB_like"/>
    <property type="match status" value="1"/>
</dbReference>
<protein>
    <recommendedName>
        <fullName evidence="1">non-specific serine/threonine protein kinase</fullName>
        <ecNumber evidence="1">2.7.11.1</ecNumber>
    </recommendedName>
</protein>